<proteinExistence type="predicted"/>
<dbReference type="InterPro" id="IPR012347">
    <property type="entry name" value="Ferritin-like"/>
</dbReference>
<reference evidence="1" key="1">
    <citation type="submission" date="2023-07" db="EMBL/GenBank/DDBJ databases">
        <title>The genome sequence of Rhodocytophaga aerolata KACC 12507.</title>
        <authorList>
            <person name="Zhang X."/>
        </authorList>
    </citation>
    <scope>NUCLEOTIDE SEQUENCE</scope>
    <source>
        <strain evidence="1">KACC 12507</strain>
    </source>
</reference>
<dbReference type="Gene3D" id="1.20.1260.10">
    <property type="match status" value="1"/>
</dbReference>
<dbReference type="InterPro" id="IPR022612">
    <property type="entry name" value="Ald_deCOase"/>
</dbReference>
<name>A0ABT8QZ24_9BACT</name>
<dbReference type="InterPro" id="IPR009078">
    <property type="entry name" value="Ferritin-like_SF"/>
</dbReference>
<comment type="caution">
    <text evidence="1">The sequence shown here is derived from an EMBL/GenBank/DDBJ whole genome shotgun (WGS) entry which is preliminary data.</text>
</comment>
<dbReference type="EMBL" id="JAUKPO010000001">
    <property type="protein sequence ID" value="MDO1445095.1"/>
    <property type="molecule type" value="Genomic_DNA"/>
</dbReference>
<evidence type="ECO:0000313" key="1">
    <source>
        <dbReference type="EMBL" id="MDO1445095.1"/>
    </source>
</evidence>
<dbReference type="SUPFAM" id="SSF47240">
    <property type="entry name" value="Ferritin-like"/>
    <property type="match status" value="1"/>
</dbReference>
<evidence type="ECO:0000313" key="2">
    <source>
        <dbReference type="Proteomes" id="UP001168528"/>
    </source>
</evidence>
<dbReference type="Proteomes" id="UP001168528">
    <property type="component" value="Unassembled WGS sequence"/>
</dbReference>
<keyword evidence="2" id="KW-1185">Reference proteome</keyword>
<dbReference type="Pfam" id="PF11266">
    <property type="entry name" value="Ald_deCOase"/>
    <property type="match status" value="1"/>
</dbReference>
<organism evidence="1 2">
    <name type="scientific">Rhodocytophaga aerolata</name>
    <dbReference type="NCBI Taxonomy" id="455078"/>
    <lineage>
        <taxon>Bacteria</taxon>
        <taxon>Pseudomonadati</taxon>
        <taxon>Bacteroidota</taxon>
        <taxon>Cytophagia</taxon>
        <taxon>Cytophagales</taxon>
        <taxon>Rhodocytophagaceae</taxon>
        <taxon>Rhodocytophaga</taxon>
    </lineage>
</organism>
<dbReference type="RefSeq" id="WP_302035890.1">
    <property type="nucleotide sequence ID" value="NZ_JAUKPO010000001.1"/>
</dbReference>
<sequence>MQESFTLESETARARKVIGDVVSQAITGELVGMSNFASLAGVIPDLHEKMEAVEHAESERQHALGFMQVAAKYNLPVRANMEGYYWKTIREKFLHYARLQDFIACLIIQEVMLESFAVSMYKDAGEAIGGEIGALLLQTSEQEKEHLHHATEILQQELARKGHVFTDTFKILHEDVMTVLAQWTATEDIQGHCGICNGNCMKDDLEEIGLSLRQIRANAFKTYAQALDTIGLPGEQTTVWIINLPF</sequence>
<gene>
    <name evidence="1" type="ORF">Q0590_02475</name>
</gene>
<protein>
    <submittedName>
        <fullName evidence="1">Long-chain fatty aldehyde decarbonylase</fullName>
    </submittedName>
</protein>
<accession>A0ABT8QZ24</accession>